<feature type="signal peptide" evidence="1">
    <location>
        <begin position="1"/>
        <end position="19"/>
    </location>
</feature>
<organism evidence="2">
    <name type="scientific">Rhipicephalus appendiculatus</name>
    <name type="common">Brown ear tick</name>
    <dbReference type="NCBI Taxonomy" id="34631"/>
    <lineage>
        <taxon>Eukaryota</taxon>
        <taxon>Metazoa</taxon>
        <taxon>Ecdysozoa</taxon>
        <taxon>Arthropoda</taxon>
        <taxon>Chelicerata</taxon>
        <taxon>Arachnida</taxon>
        <taxon>Acari</taxon>
        <taxon>Parasitiformes</taxon>
        <taxon>Ixodida</taxon>
        <taxon>Ixodoidea</taxon>
        <taxon>Ixodidae</taxon>
        <taxon>Rhipicephalinae</taxon>
        <taxon>Rhipicephalus</taxon>
        <taxon>Rhipicephalus</taxon>
    </lineage>
</organism>
<keyword evidence="1" id="KW-0732">Signal</keyword>
<reference evidence="2" key="1">
    <citation type="journal article" date="2016" name="Ticks Tick Borne Dis.">
        <title>De novo assembly and annotation of the salivary gland transcriptome of Rhipicephalus appendiculatus male and female ticks during blood feeding.</title>
        <authorList>
            <person name="de Castro M.H."/>
            <person name="de Klerk D."/>
            <person name="Pienaar R."/>
            <person name="Latif A.A."/>
            <person name="Rees D.J."/>
            <person name="Mans B.J."/>
        </authorList>
    </citation>
    <scope>NUCLEOTIDE SEQUENCE</scope>
    <source>
        <tissue evidence="2">Salivary glands</tissue>
    </source>
</reference>
<proteinExistence type="predicted"/>
<evidence type="ECO:0000313" key="2">
    <source>
        <dbReference type="EMBL" id="JAP85964.1"/>
    </source>
</evidence>
<dbReference type="AlphaFoldDB" id="A0A131Z3J2"/>
<feature type="chain" id="PRO_5007286592" evidence="1">
    <location>
        <begin position="20"/>
        <end position="116"/>
    </location>
</feature>
<name>A0A131Z3J2_RHIAP</name>
<accession>A0A131Z3J2</accession>
<protein>
    <submittedName>
        <fullName evidence="2">Uncharacterized protein</fullName>
    </submittedName>
</protein>
<dbReference type="EMBL" id="GEDV01002593">
    <property type="protein sequence ID" value="JAP85964.1"/>
    <property type="molecule type" value="Transcribed_RNA"/>
</dbReference>
<sequence length="116" mass="12854">MAGVLRLCFAVALLVVACADDGSEPKKTPLGQDINSVAARIEKMCLKKVGMTPEEVKILEDIMQRLEKAKKDKKKHTLDLLDYVDMYAPRKEISKDIRAKWDAFANCVAEAAAGEM</sequence>
<evidence type="ECO:0000256" key="1">
    <source>
        <dbReference type="SAM" id="SignalP"/>
    </source>
</evidence>
<dbReference type="PROSITE" id="PS51257">
    <property type="entry name" value="PROKAR_LIPOPROTEIN"/>
    <property type="match status" value="1"/>
</dbReference>